<evidence type="ECO:0000256" key="5">
    <source>
        <dbReference type="SAM" id="MobiDB-lite"/>
    </source>
</evidence>
<dbReference type="InterPro" id="IPR036986">
    <property type="entry name" value="S4_RNA-bd_sf"/>
</dbReference>
<dbReference type="Pfam" id="PF01479">
    <property type="entry name" value="S4"/>
    <property type="match status" value="1"/>
</dbReference>
<proteinExistence type="inferred from homology"/>
<dbReference type="CDD" id="cd00165">
    <property type="entry name" value="S4"/>
    <property type="match status" value="1"/>
</dbReference>
<dbReference type="FunCoup" id="D6Z0H6">
    <property type="interactions" value="141"/>
</dbReference>
<dbReference type="PROSITE" id="PS50889">
    <property type="entry name" value="S4"/>
    <property type="match status" value="1"/>
</dbReference>
<comment type="similarity">
    <text evidence="1">Belongs to the HSP15 family.</text>
</comment>
<dbReference type="InterPro" id="IPR025708">
    <property type="entry name" value="HSP15"/>
</dbReference>
<dbReference type="InParanoid" id="D6Z0H6"/>
<evidence type="ECO:0000256" key="1">
    <source>
        <dbReference type="ARBA" id="ARBA00008396"/>
    </source>
</evidence>
<dbReference type="GO" id="GO:0003677">
    <property type="term" value="F:DNA binding"/>
    <property type="evidence" value="ECO:0007669"/>
    <property type="project" value="UniProtKB-KW"/>
</dbReference>
<evidence type="ECO:0000256" key="2">
    <source>
        <dbReference type="ARBA" id="ARBA00022884"/>
    </source>
</evidence>
<protein>
    <submittedName>
        <fullName evidence="7">RNA-binding S4 domain protein</fullName>
    </submittedName>
</protein>
<dbReference type="PIRSF" id="PIRSF016821">
    <property type="entry name" value="HSP15"/>
    <property type="match status" value="1"/>
</dbReference>
<dbReference type="Gene3D" id="3.10.290.10">
    <property type="entry name" value="RNA-binding S4 domain"/>
    <property type="match status" value="1"/>
</dbReference>
<organism evidence="7 8">
    <name type="scientific">Desulfurivibrio alkaliphilus (strain DSM 19089 / UNIQEM U267 / AHT2)</name>
    <dbReference type="NCBI Taxonomy" id="589865"/>
    <lineage>
        <taxon>Bacteria</taxon>
        <taxon>Pseudomonadati</taxon>
        <taxon>Thermodesulfobacteriota</taxon>
        <taxon>Desulfobulbia</taxon>
        <taxon>Desulfobulbales</taxon>
        <taxon>Desulfobulbaceae</taxon>
        <taxon>Desulfurivibrio</taxon>
    </lineage>
</organism>
<evidence type="ECO:0000256" key="4">
    <source>
        <dbReference type="PROSITE-ProRule" id="PRU00182"/>
    </source>
</evidence>
<gene>
    <name evidence="7" type="ordered locus">DaAHT2_0499</name>
</gene>
<dbReference type="EMBL" id="CP001940">
    <property type="protein sequence ID" value="ADH85205.1"/>
    <property type="molecule type" value="Genomic_DNA"/>
</dbReference>
<dbReference type="eggNOG" id="COG1188">
    <property type="taxonomic scope" value="Bacteria"/>
</dbReference>
<dbReference type="OrthoDB" id="9797176at2"/>
<feature type="domain" description="RNA-binding S4" evidence="6">
    <location>
        <begin position="4"/>
        <end position="65"/>
    </location>
</feature>
<keyword evidence="8" id="KW-1185">Reference proteome</keyword>
<dbReference type="KEGG" id="dak:DaAHT2_0499"/>
<dbReference type="SMART" id="SM00363">
    <property type="entry name" value="S4"/>
    <property type="match status" value="1"/>
</dbReference>
<dbReference type="GO" id="GO:0043023">
    <property type="term" value="F:ribosomal large subunit binding"/>
    <property type="evidence" value="ECO:0007669"/>
    <property type="project" value="InterPro"/>
</dbReference>
<dbReference type="STRING" id="589865.DaAHT2_0499"/>
<dbReference type="AlphaFoldDB" id="D6Z0H6"/>
<name>D6Z0H6_DESAT</name>
<evidence type="ECO:0000259" key="6">
    <source>
        <dbReference type="SMART" id="SM00363"/>
    </source>
</evidence>
<evidence type="ECO:0000313" key="7">
    <source>
        <dbReference type="EMBL" id="ADH85205.1"/>
    </source>
</evidence>
<dbReference type="InterPro" id="IPR002942">
    <property type="entry name" value="S4_RNA-bd"/>
</dbReference>
<dbReference type="RefSeq" id="WP_013162736.1">
    <property type="nucleotide sequence ID" value="NC_014216.1"/>
</dbReference>
<keyword evidence="2 4" id="KW-0694">RNA-binding</keyword>
<feature type="compositionally biased region" description="Basic and acidic residues" evidence="5">
    <location>
        <begin position="89"/>
        <end position="98"/>
    </location>
</feature>
<dbReference type="GO" id="GO:0003727">
    <property type="term" value="F:single-stranded RNA binding"/>
    <property type="evidence" value="ECO:0007669"/>
    <property type="project" value="InterPro"/>
</dbReference>
<feature type="region of interest" description="Disordered" evidence="5">
    <location>
        <begin position="82"/>
        <end position="119"/>
    </location>
</feature>
<dbReference type="GO" id="GO:0034605">
    <property type="term" value="P:cellular response to heat"/>
    <property type="evidence" value="ECO:0007669"/>
    <property type="project" value="InterPro"/>
</dbReference>
<dbReference type="SUPFAM" id="SSF55174">
    <property type="entry name" value="Alpha-L RNA-binding motif"/>
    <property type="match status" value="1"/>
</dbReference>
<evidence type="ECO:0000313" key="8">
    <source>
        <dbReference type="Proteomes" id="UP000001508"/>
    </source>
</evidence>
<sequence length="129" mass="14813">MEKVRIDKWLWAARFFKTRSMAAQAVNGGKVHLNGQRAKAARLLGPGDRLEIHKGEYEFVLTVRQVASRRLSAPLAAELYEEDPASQAKRQELIEQRRLARKTAPQPPAGRPGKRDRRLIKRFIRKSDE</sequence>
<dbReference type="HOGENOM" id="CLU_101003_2_1_7"/>
<reference evidence="8" key="1">
    <citation type="submission" date="2010-02" db="EMBL/GenBank/DDBJ databases">
        <title>Complete sequence of Desulfurivibrio alkaliphilus AHT2.</title>
        <authorList>
            <consortium name="US DOE Joint Genome Institute"/>
            <person name="Pitluck S."/>
            <person name="Chertkov O."/>
            <person name="Detter J.C."/>
            <person name="Han C."/>
            <person name="Tapia R."/>
            <person name="Larimer F."/>
            <person name="Land M."/>
            <person name="Hauser L."/>
            <person name="Kyrpides N."/>
            <person name="Mikhailova N."/>
            <person name="Sorokin D.Y."/>
            <person name="Muyzer G."/>
            <person name="Woyke T."/>
        </authorList>
    </citation>
    <scope>NUCLEOTIDE SEQUENCE [LARGE SCALE GENOMIC DNA]</scope>
    <source>
        <strain evidence="8">DSM 19089 / UNIQEM U267 / AHT2</strain>
    </source>
</reference>
<evidence type="ECO:0000256" key="3">
    <source>
        <dbReference type="ARBA" id="ARBA00023125"/>
    </source>
</evidence>
<keyword evidence="3" id="KW-0238">DNA-binding</keyword>
<accession>D6Z0H6</accession>
<dbReference type="Proteomes" id="UP000001508">
    <property type="component" value="Chromosome"/>
</dbReference>